<protein>
    <submittedName>
        <fullName evidence="1">Uncharacterized protein</fullName>
    </submittedName>
</protein>
<dbReference type="RefSeq" id="WP_346102395.1">
    <property type="nucleotide sequence ID" value="NZ_BAAAMU010000007.1"/>
</dbReference>
<gene>
    <name evidence="1" type="ORF">GCM10009733_014230</name>
</gene>
<evidence type="ECO:0000313" key="2">
    <source>
        <dbReference type="Proteomes" id="UP001500064"/>
    </source>
</evidence>
<comment type="caution">
    <text evidence="1">The sequence shown here is derived from an EMBL/GenBank/DDBJ whole genome shotgun (WGS) entry which is preliminary data.</text>
</comment>
<name>A0ABP4QR47_9ACTN</name>
<reference evidence="2" key="1">
    <citation type="journal article" date="2019" name="Int. J. Syst. Evol. Microbiol.">
        <title>The Global Catalogue of Microorganisms (GCM) 10K type strain sequencing project: providing services to taxonomists for standard genome sequencing and annotation.</title>
        <authorList>
            <consortium name="The Broad Institute Genomics Platform"/>
            <consortium name="The Broad Institute Genome Sequencing Center for Infectious Disease"/>
            <person name="Wu L."/>
            <person name="Ma J."/>
        </authorList>
    </citation>
    <scope>NUCLEOTIDE SEQUENCE [LARGE SCALE GENOMIC DNA]</scope>
    <source>
        <strain evidence="2">JCM 13929</strain>
    </source>
</reference>
<sequence>MTTFKKWNRAEHVELAGGEEALAESRHLVDEFIDAWQPESRTADA</sequence>
<proteinExistence type="predicted"/>
<dbReference type="EMBL" id="BAAAMU010000007">
    <property type="protein sequence ID" value="GAA1619036.1"/>
    <property type="molecule type" value="Genomic_DNA"/>
</dbReference>
<evidence type="ECO:0000313" key="1">
    <source>
        <dbReference type="EMBL" id="GAA1619036.1"/>
    </source>
</evidence>
<dbReference type="Proteomes" id="UP001500064">
    <property type="component" value="Unassembled WGS sequence"/>
</dbReference>
<accession>A0ABP4QR47</accession>
<organism evidence="1 2">
    <name type="scientific">Nonomuraea maheshkhaliensis</name>
    <dbReference type="NCBI Taxonomy" id="419590"/>
    <lineage>
        <taxon>Bacteria</taxon>
        <taxon>Bacillati</taxon>
        <taxon>Actinomycetota</taxon>
        <taxon>Actinomycetes</taxon>
        <taxon>Streptosporangiales</taxon>
        <taxon>Streptosporangiaceae</taxon>
        <taxon>Nonomuraea</taxon>
    </lineage>
</organism>
<keyword evidence="2" id="KW-1185">Reference proteome</keyword>